<evidence type="ECO:0000256" key="2">
    <source>
        <dbReference type="SAM" id="MobiDB-lite"/>
    </source>
</evidence>
<keyword evidence="3" id="KW-0472">Membrane</keyword>
<accession>A0A1X7APR2</accession>
<evidence type="ECO:0000313" key="4">
    <source>
        <dbReference type="EMBL" id="SMA50235.1"/>
    </source>
</evidence>
<organism evidence="4 5">
    <name type="scientific">Parendozoicomonas haliclonae</name>
    <dbReference type="NCBI Taxonomy" id="1960125"/>
    <lineage>
        <taxon>Bacteria</taxon>
        <taxon>Pseudomonadati</taxon>
        <taxon>Pseudomonadota</taxon>
        <taxon>Gammaproteobacteria</taxon>
        <taxon>Oceanospirillales</taxon>
        <taxon>Endozoicomonadaceae</taxon>
        <taxon>Parendozoicomonas</taxon>
    </lineage>
</organism>
<dbReference type="EMBL" id="FWPT01000011">
    <property type="protein sequence ID" value="SMA50235.1"/>
    <property type="molecule type" value="Genomic_DNA"/>
</dbReference>
<feature type="region of interest" description="Disordered" evidence="2">
    <location>
        <begin position="474"/>
        <end position="521"/>
    </location>
</feature>
<dbReference type="AlphaFoldDB" id="A0A1X7APR2"/>
<feature type="transmembrane region" description="Helical" evidence="3">
    <location>
        <begin position="183"/>
        <end position="207"/>
    </location>
</feature>
<feature type="transmembrane region" description="Helical" evidence="3">
    <location>
        <begin position="154"/>
        <end position="171"/>
    </location>
</feature>
<feature type="compositionally biased region" description="Basic and acidic residues" evidence="2">
    <location>
        <begin position="493"/>
        <end position="509"/>
    </location>
</feature>
<keyword evidence="3" id="KW-0812">Transmembrane</keyword>
<protein>
    <submittedName>
        <fullName evidence="4">Chromosome partition protein Smc</fullName>
    </submittedName>
</protein>
<dbReference type="Proteomes" id="UP000196573">
    <property type="component" value="Unassembled WGS sequence"/>
</dbReference>
<feature type="coiled-coil region" evidence="1">
    <location>
        <begin position="221"/>
        <end position="449"/>
    </location>
</feature>
<gene>
    <name evidence="4" type="primary">smc_8</name>
    <name evidence="4" type="ORF">EHSB41UT_04028</name>
</gene>
<evidence type="ECO:0000256" key="1">
    <source>
        <dbReference type="SAM" id="Coils"/>
    </source>
</evidence>
<dbReference type="Gene3D" id="1.20.5.1000">
    <property type="entry name" value="arf6 gtpase in complex with a specific effector, jip4"/>
    <property type="match status" value="1"/>
</dbReference>
<proteinExistence type="predicted"/>
<evidence type="ECO:0000256" key="3">
    <source>
        <dbReference type="SAM" id="Phobius"/>
    </source>
</evidence>
<keyword evidence="5" id="KW-1185">Reference proteome</keyword>
<dbReference type="RefSeq" id="WP_087112679.1">
    <property type="nucleotide sequence ID" value="NZ_CBCSCN010000013.1"/>
</dbReference>
<name>A0A1X7APR2_9GAMM</name>
<evidence type="ECO:0000313" key="5">
    <source>
        <dbReference type="Proteomes" id="UP000196573"/>
    </source>
</evidence>
<reference evidence="4 5" key="1">
    <citation type="submission" date="2017-03" db="EMBL/GenBank/DDBJ databases">
        <authorList>
            <person name="Afonso C.L."/>
            <person name="Miller P.J."/>
            <person name="Scott M.A."/>
            <person name="Spackman E."/>
            <person name="Goraichik I."/>
            <person name="Dimitrov K.M."/>
            <person name="Suarez D.L."/>
            <person name="Swayne D.E."/>
        </authorList>
    </citation>
    <scope>NUCLEOTIDE SEQUENCE [LARGE SCALE GENOMIC DNA]</scope>
    <source>
        <strain evidence="4">SB41UT1</strain>
    </source>
</reference>
<keyword evidence="3" id="KW-1133">Transmembrane helix</keyword>
<sequence length="521" mass="57028">MSNNQVEGAAQIFGYAVPEKVIAMTNTVSTYCGAGVKLVTEAQSYVRDAITARAPELLKMSDTTSVILPHLGRTSVASLSIVAAPAVTPFLLNVARTFKRRAVAVFQNRTNRQILAKVEKAGDRDQKIKLLNDRAAVLNKKATAQETYGCGSKLASVFNYLAVPVSTIAVLPQISAMTASMPLVCGFIPAAAPAFAIVTVASLGFVWGCGKYNSWRNSANAQATREQAEDFSRRAEVLQLEKNLLAESAARAQATTQVTDLTRDKDTLTGQKTALENEANGLRTDKTNLTEANTGLRNENQQLSQQKTTLTQEVDGLKKEKTTLTSARDELQGANQQLSQQKAVALQEKTAAIKEKDRLTRDNGTLNAELNLMRETNQTLNGEKLQAEEQRDANAEARDTFQTQLTAARKLNTEKDEQIAQFQEQLADLTEQLKKMKEAKETAEQISALVAKGSDTVKDEVVALKLQVKLYEEKLQSKSGDDSGINTPARQNSQEEPHEELPVEPRNEEGNEEGEEDKKED</sequence>
<keyword evidence="1" id="KW-0175">Coiled coil</keyword>